<dbReference type="Proteomes" id="UP001202328">
    <property type="component" value="Unassembled WGS sequence"/>
</dbReference>
<dbReference type="AlphaFoldDB" id="A0AAD4SFW5"/>
<keyword evidence="2" id="KW-1185">Reference proteome</keyword>
<comment type="caution">
    <text evidence="1">The sequence shown here is derived from an EMBL/GenBank/DDBJ whole genome shotgun (WGS) entry which is preliminary data.</text>
</comment>
<reference evidence="1" key="1">
    <citation type="submission" date="2022-04" db="EMBL/GenBank/DDBJ databases">
        <title>A functionally conserved STORR gene fusion in Papaver species that diverged 16.8 million years ago.</title>
        <authorList>
            <person name="Catania T."/>
        </authorList>
    </citation>
    <scope>NUCLEOTIDE SEQUENCE</scope>
    <source>
        <strain evidence="1">S-188037</strain>
    </source>
</reference>
<proteinExistence type="predicted"/>
<dbReference type="EMBL" id="JAJJMB010011222">
    <property type="protein sequence ID" value="KAI3903522.1"/>
    <property type="molecule type" value="Genomic_DNA"/>
</dbReference>
<gene>
    <name evidence="1" type="ORF">MKW98_032176</name>
</gene>
<evidence type="ECO:0000313" key="2">
    <source>
        <dbReference type="Proteomes" id="UP001202328"/>
    </source>
</evidence>
<sequence>MPNSTSTNVLIESCWQYLSYLRRNKNVCGEDADLWCSKYEAKVDMPIASIMGFTLRFEMEDHDGTTIFVSLDSEVQKLVCQIIVELKTTSTGFYQ</sequence>
<name>A0AAD4SFW5_9MAGN</name>
<organism evidence="1 2">
    <name type="scientific">Papaver atlanticum</name>
    <dbReference type="NCBI Taxonomy" id="357466"/>
    <lineage>
        <taxon>Eukaryota</taxon>
        <taxon>Viridiplantae</taxon>
        <taxon>Streptophyta</taxon>
        <taxon>Embryophyta</taxon>
        <taxon>Tracheophyta</taxon>
        <taxon>Spermatophyta</taxon>
        <taxon>Magnoliopsida</taxon>
        <taxon>Ranunculales</taxon>
        <taxon>Papaveraceae</taxon>
        <taxon>Papaveroideae</taxon>
        <taxon>Papaver</taxon>
    </lineage>
</organism>
<accession>A0AAD4SFW5</accession>
<evidence type="ECO:0000313" key="1">
    <source>
        <dbReference type="EMBL" id="KAI3903522.1"/>
    </source>
</evidence>
<protein>
    <submittedName>
        <fullName evidence="1">Uncharacterized protein</fullName>
    </submittedName>
</protein>